<comment type="caution">
    <text evidence="1">The sequence shown here is derived from an EMBL/GenBank/DDBJ whole genome shotgun (WGS) entry which is preliminary data.</text>
</comment>
<reference evidence="1" key="1">
    <citation type="submission" date="2022-04" db="EMBL/GenBank/DDBJ databases">
        <title>A functionally conserved STORR gene fusion in Papaver species that diverged 16.8 million years ago.</title>
        <authorList>
            <person name="Catania T."/>
        </authorList>
    </citation>
    <scope>NUCLEOTIDE SEQUENCE</scope>
    <source>
        <strain evidence="1">S-188037</strain>
    </source>
</reference>
<dbReference type="Proteomes" id="UP001202328">
    <property type="component" value="Unassembled WGS sequence"/>
</dbReference>
<accession>A0AAD4X4V8</accession>
<dbReference type="EMBL" id="JAJJMB010008037">
    <property type="protein sequence ID" value="KAI3926460.1"/>
    <property type="molecule type" value="Genomic_DNA"/>
</dbReference>
<keyword evidence="3" id="KW-1185">Reference proteome</keyword>
<name>A0AAD4X4V8_9MAGN</name>
<gene>
    <name evidence="1" type="ORF">MKW98_011998</name>
    <name evidence="2" type="ORF">MKW98_016360</name>
</gene>
<evidence type="ECO:0000313" key="1">
    <source>
        <dbReference type="EMBL" id="KAI3844185.1"/>
    </source>
</evidence>
<feature type="non-terminal residue" evidence="1">
    <location>
        <position position="1"/>
    </location>
</feature>
<organism evidence="1 3">
    <name type="scientific">Papaver atlanticum</name>
    <dbReference type="NCBI Taxonomy" id="357466"/>
    <lineage>
        <taxon>Eukaryota</taxon>
        <taxon>Viridiplantae</taxon>
        <taxon>Streptophyta</taxon>
        <taxon>Embryophyta</taxon>
        <taxon>Tracheophyta</taxon>
        <taxon>Spermatophyta</taxon>
        <taxon>Magnoliopsida</taxon>
        <taxon>Ranunculales</taxon>
        <taxon>Papaveraceae</taxon>
        <taxon>Papaveroideae</taxon>
        <taxon>Papaver</taxon>
    </lineage>
</organism>
<protein>
    <submittedName>
        <fullName evidence="1">Uncharacterized protein</fullName>
    </submittedName>
</protein>
<evidence type="ECO:0000313" key="2">
    <source>
        <dbReference type="EMBL" id="KAI3926460.1"/>
    </source>
</evidence>
<evidence type="ECO:0000313" key="3">
    <source>
        <dbReference type="Proteomes" id="UP001202328"/>
    </source>
</evidence>
<sequence>PLTSITVSVDGGRLKVKLSEGLAEDCSLDVQPVIKYIQNGVILLHMEVERTQSLIQVLTVRIWVNTKEHHQSG</sequence>
<dbReference type="AlphaFoldDB" id="A0AAD4X4V8"/>
<dbReference type="EMBL" id="JAJJMB010016841">
    <property type="protein sequence ID" value="KAI3844185.1"/>
    <property type="molecule type" value="Genomic_DNA"/>
</dbReference>
<proteinExistence type="predicted"/>